<dbReference type="AlphaFoldDB" id="A0A7J0BHI3"/>
<dbReference type="GO" id="GO:0016757">
    <property type="term" value="F:glycosyltransferase activity"/>
    <property type="evidence" value="ECO:0007669"/>
    <property type="project" value="TreeGrafter"/>
</dbReference>
<dbReference type="Gene3D" id="3.40.50.2000">
    <property type="entry name" value="Glycogen Phosphorylase B"/>
    <property type="match status" value="2"/>
</dbReference>
<gene>
    <name evidence="2" type="ORF">DSM101010T_09200</name>
</gene>
<name>A0A7J0BHI3_9BACT</name>
<evidence type="ECO:0000313" key="2">
    <source>
        <dbReference type="EMBL" id="GFM32555.1"/>
    </source>
</evidence>
<feature type="domain" description="Glycosyltransferase subfamily 4-like N-terminal" evidence="1">
    <location>
        <begin position="37"/>
        <end position="195"/>
    </location>
</feature>
<dbReference type="SUPFAM" id="SSF53756">
    <property type="entry name" value="UDP-Glycosyltransferase/glycogen phosphorylase"/>
    <property type="match status" value="1"/>
</dbReference>
<comment type="caution">
    <text evidence="2">The sequence shown here is derived from an EMBL/GenBank/DDBJ whole genome shotgun (WGS) entry which is preliminary data.</text>
</comment>
<dbReference type="PANTHER" id="PTHR12526:SF600">
    <property type="entry name" value="GLYCOSYL TRANSFERASE GROUP 1"/>
    <property type="match status" value="1"/>
</dbReference>
<sequence>MLSGKPSLLFVSQNLPKRFASSGVTRLYFFVKMLCRDFDVVVATYFMPAFDKSEDVAALEALGARVEAVPFNYPHEGSDRFSRKLPDRVQALLGNGRFDIIHLERFWMHICLEGMWDSLGIPVVLDEMDVEYKREERRFSVQGADPAARETWERERRQELETCRRASTVIAVTEADRQTLLAELPDLHIVVIPTGQDVAWLNATLPDVVPDVVSDVRPASRSVAGADRAHGVVFCGDYRHNPNVDAALYLANDIWPLVKKQVPDATLTLLGGSPPPELLALAGDDIEVPGWVDDLRPYYRREKVALAPIRFGSGIKAKIIEAAACGLPVVTTGIGAEGLTLERGTEYFVEDDVQALADKTSLLLGDAQLRATMGAKGRNRALEYDWEALYPVFSDIYLTLVADNRKNAGR</sequence>
<reference evidence="2 3" key="1">
    <citation type="submission" date="2020-05" db="EMBL/GenBank/DDBJ databases">
        <title>Draft genome sequence of Desulfovibrio sp. strain HN2T.</title>
        <authorList>
            <person name="Ueno A."/>
            <person name="Tamazawa S."/>
            <person name="Tamamura S."/>
            <person name="Murakami T."/>
            <person name="Kiyama T."/>
            <person name="Inomata H."/>
            <person name="Amano Y."/>
            <person name="Miyakawa K."/>
            <person name="Tamaki H."/>
            <person name="Naganuma T."/>
            <person name="Kaneko K."/>
        </authorList>
    </citation>
    <scope>NUCLEOTIDE SEQUENCE [LARGE SCALE GENOMIC DNA]</scope>
    <source>
        <strain evidence="2 3">HN2</strain>
    </source>
</reference>
<proteinExistence type="predicted"/>
<dbReference type="Pfam" id="PF13692">
    <property type="entry name" value="Glyco_trans_1_4"/>
    <property type="match status" value="1"/>
</dbReference>
<keyword evidence="3" id="KW-1185">Reference proteome</keyword>
<dbReference type="CDD" id="cd03801">
    <property type="entry name" value="GT4_PimA-like"/>
    <property type="match status" value="1"/>
</dbReference>
<dbReference type="RefSeq" id="WP_174404254.1">
    <property type="nucleotide sequence ID" value="NZ_BLVO01000012.1"/>
</dbReference>
<dbReference type="PANTHER" id="PTHR12526">
    <property type="entry name" value="GLYCOSYLTRANSFERASE"/>
    <property type="match status" value="1"/>
</dbReference>
<dbReference type="Proteomes" id="UP000503840">
    <property type="component" value="Unassembled WGS sequence"/>
</dbReference>
<protein>
    <recommendedName>
        <fullName evidence="1">Glycosyltransferase subfamily 4-like N-terminal domain-containing protein</fullName>
    </recommendedName>
</protein>
<dbReference type="InterPro" id="IPR028098">
    <property type="entry name" value="Glyco_trans_4-like_N"/>
</dbReference>
<dbReference type="EMBL" id="BLVO01000012">
    <property type="protein sequence ID" value="GFM32555.1"/>
    <property type="molecule type" value="Genomic_DNA"/>
</dbReference>
<accession>A0A7J0BHI3</accession>
<organism evidence="2 3">
    <name type="scientific">Desulfovibrio subterraneus</name>
    <dbReference type="NCBI Taxonomy" id="2718620"/>
    <lineage>
        <taxon>Bacteria</taxon>
        <taxon>Pseudomonadati</taxon>
        <taxon>Thermodesulfobacteriota</taxon>
        <taxon>Desulfovibrionia</taxon>
        <taxon>Desulfovibrionales</taxon>
        <taxon>Desulfovibrionaceae</taxon>
        <taxon>Desulfovibrio</taxon>
    </lineage>
</organism>
<evidence type="ECO:0000259" key="1">
    <source>
        <dbReference type="Pfam" id="PF13579"/>
    </source>
</evidence>
<evidence type="ECO:0000313" key="3">
    <source>
        <dbReference type="Proteomes" id="UP000503840"/>
    </source>
</evidence>
<dbReference type="Pfam" id="PF13579">
    <property type="entry name" value="Glyco_trans_4_4"/>
    <property type="match status" value="1"/>
</dbReference>